<evidence type="ECO:0000256" key="2">
    <source>
        <dbReference type="ARBA" id="ARBA00022485"/>
    </source>
</evidence>
<keyword evidence="6" id="KW-0411">Iron-sulfur</keyword>
<dbReference type="PANTHER" id="PTHR30352:SF5">
    <property type="entry name" value="PYRUVATE FORMATE-LYASE 1-ACTIVATING ENZYME"/>
    <property type="match status" value="1"/>
</dbReference>
<name>A0A7C3WRY7_9BACT</name>
<dbReference type="GO" id="GO:0046872">
    <property type="term" value="F:metal ion binding"/>
    <property type="evidence" value="ECO:0007669"/>
    <property type="project" value="UniProtKB-KW"/>
</dbReference>
<dbReference type="GO" id="GO:0051539">
    <property type="term" value="F:4 iron, 4 sulfur cluster binding"/>
    <property type="evidence" value="ECO:0007669"/>
    <property type="project" value="UniProtKB-KW"/>
</dbReference>
<evidence type="ECO:0000256" key="5">
    <source>
        <dbReference type="ARBA" id="ARBA00023004"/>
    </source>
</evidence>
<dbReference type="SUPFAM" id="SSF102114">
    <property type="entry name" value="Radical SAM enzymes"/>
    <property type="match status" value="1"/>
</dbReference>
<dbReference type="InterPro" id="IPR027596">
    <property type="entry name" value="AmmeMemoSam_rS"/>
</dbReference>
<dbReference type="SFLD" id="SFLDS00029">
    <property type="entry name" value="Radical_SAM"/>
    <property type="match status" value="1"/>
</dbReference>
<evidence type="ECO:0000256" key="4">
    <source>
        <dbReference type="ARBA" id="ARBA00022723"/>
    </source>
</evidence>
<sequence>MSTGRRTWGDWQLDRRSFVRHSACTLALLSLPGPLFPLLSSEIQLGFIKPHPALFYQVRPQQKVKCRLCPRGCEVKPGERGDCGVRENRKGSYYTLVYGNPCAVHVDPVEKKPFFHVLPGTPTYSIATAGCNLHCIFCQNWEISQTKPEATYNYDLPPENVVAAAQKGSCPSIAYTYVEPIIFYEYMLDTARLAKKAGILNICHSAGYISPEPLAMLAEVLDAACIDLKAFDNRFYQELVDGELEPVLNTLKTLRRRGVHVEIVNLVIPQKNDRPETIDAMCRWIREELGPLTPLHFSRFFPLYKMKNHYPTPVSTLEQARQIALQAGLKYVYLGNLPGNPAENTYCHHCGQLIIGRRGFTVGERNLKDGKCRFCGTKIPGIWGI</sequence>
<proteinExistence type="predicted"/>
<dbReference type="Gene3D" id="3.20.20.70">
    <property type="entry name" value="Aldolase class I"/>
    <property type="match status" value="1"/>
</dbReference>
<dbReference type="AlphaFoldDB" id="A0A7C3WRY7"/>
<evidence type="ECO:0000256" key="1">
    <source>
        <dbReference type="ARBA" id="ARBA00001966"/>
    </source>
</evidence>
<dbReference type="PROSITE" id="PS51918">
    <property type="entry name" value="RADICAL_SAM"/>
    <property type="match status" value="1"/>
</dbReference>
<dbReference type="SFLD" id="SFLDG01101">
    <property type="entry name" value="Uncharacterised_Radical_SAM_Su"/>
    <property type="match status" value="1"/>
</dbReference>
<organism evidence="8">
    <name type="scientific">Desulfobacca acetoxidans</name>
    <dbReference type="NCBI Taxonomy" id="60893"/>
    <lineage>
        <taxon>Bacteria</taxon>
        <taxon>Pseudomonadati</taxon>
        <taxon>Thermodesulfobacteriota</taxon>
        <taxon>Desulfobaccia</taxon>
        <taxon>Desulfobaccales</taxon>
        <taxon>Desulfobaccaceae</taxon>
        <taxon>Desulfobacca</taxon>
    </lineage>
</organism>
<accession>A0A7C3WRY7</accession>
<evidence type="ECO:0000256" key="6">
    <source>
        <dbReference type="ARBA" id="ARBA00023014"/>
    </source>
</evidence>
<dbReference type="InterPro" id="IPR007197">
    <property type="entry name" value="rSAM"/>
</dbReference>
<evidence type="ECO:0000259" key="7">
    <source>
        <dbReference type="PROSITE" id="PS51918"/>
    </source>
</evidence>
<keyword evidence="2" id="KW-0004">4Fe-4S</keyword>
<dbReference type="Pfam" id="PF04055">
    <property type="entry name" value="Radical_SAM"/>
    <property type="match status" value="1"/>
</dbReference>
<reference evidence="8" key="1">
    <citation type="journal article" date="2020" name="mSystems">
        <title>Genome- and Community-Level Interaction Insights into Carbon Utilization and Element Cycling Functions of Hydrothermarchaeota in Hydrothermal Sediment.</title>
        <authorList>
            <person name="Zhou Z."/>
            <person name="Liu Y."/>
            <person name="Xu W."/>
            <person name="Pan J."/>
            <person name="Luo Z.H."/>
            <person name="Li M."/>
        </authorList>
    </citation>
    <scope>NUCLEOTIDE SEQUENCE [LARGE SCALE GENOMIC DNA]</scope>
    <source>
        <strain evidence="8">SpSt-776</strain>
    </source>
</reference>
<dbReference type="GO" id="GO:0003824">
    <property type="term" value="F:catalytic activity"/>
    <property type="evidence" value="ECO:0007669"/>
    <property type="project" value="InterPro"/>
</dbReference>
<dbReference type="EMBL" id="DTHB01000048">
    <property type="protein sequence ID" value="HGB14955.1"/>
    <property type="molecule type" value="Genomic_DNA"/>
</dbReference>
<keyword evidence="3" id="KW-0949">S-adenosyl-L-methionine</keyword>
<dbReference type="PANTHER" id="PTHR30352">
    <property type="entry name" value="PYRUVATE FORMATE-LYASE-ACTIVATING ENZYME"/>
    <property type="match status" value="1"/>
</dbReference>
<keyword evidence="5" id="KW-0408">Iron</keyword>
<evidence type="ECO:0000313" key="8">
    <source>
        <dbReference type="EMBL" id="HGB14955.1"/>
    </source>
</evidence>
<dbReference type="CDD" id="cd01335">
    <property type="entry name" value="Radical_SAM"/>
    <property type="match status" value="1"/>
</dbReference>
<evidence type="ECO:0000256" key="3">
    <source>
        <dbReference type="ARBA" id="ARBA00022691"/>
    </source>
</evidence>
<dbReference type="InterPro" id="IPR034457">
    <property type="entry name" value="Organic_radical-activating"/>
</dbReference>
<comment type="caution">
    <text evidence="8">The sequence shown here is derived from an EMBL/GenBank/DDBJ whole genome shotgun (WGS) entry which is preliminary data.</text>
</comment>
<dbReference type="InterPro" id="IPR013785">
    <property type="entry name" value="Aldolase_TIM"/>
</dbReference>
<dbReference type="NCBIfam" id="TIGR04337">
    <property type="entry name" value="AmmeMemoSam_rS"/>
    <property type="match status" value="1"/>
</dbReference>
<keyword evidence="4" id="KW-0479">Metal-binding</keyword>
<comment type="cofactor">
    <cofactor evidence="1">
        <name>[4Fe-4S] cluster</name>
        <dbReference type="ChEBI" id="CHEBI:49883"/>
    </cofactor>
</comment>
<feature type="domain" description="Radical SAM core" evidence="7">
    <location>
        <begin position="116"/>
        <end position="334"/>
    </location>
</feature>
<gene>
    <name evidence="8" type="primary">amrS</name>
    <name evidence="8" type="ORF">ENV62_06955</name>
</gene>
<protein>
    <submittedName>
        <fullName evidence="8">AmmeMemoRadiSam system radical SAM enzyme</fullName>
    </submittedName>
</protein>
<dbReference type="InterPro" id="IPR058240">
    <property type="entry name" value="rSAM_sf"/>
</dbReference>